<dbReference type="InterPro" id="IPR053924">
    <property type="entry name" value="RecX_HTH_2nd"/>
</dbReference>
<feature type="domain" description="RecX first three-helical" evidence="7">
    <location>
        <begin position="87"/>
        <end position="126"/>
    </location>
</feature>
<dbReference type="PANTHER" id="PTHR33602">
    <property type="entry name" value="REGULATORY PROTEIN RECX FAMILY PROTEIN"/>
    <property type="match status" value="1"/>
</dbReference>
<evidence type="ECO:0000256" key="1">
    <source>
        <dbReference type="ARBA" id="ARBA00004496"/>
    </source>
</evidence>
<dbReference type="AlphaFoldDB" id="A0A087D4J8"/>
<feature type="region of interest" description="Disordered" evidence="5">
    <location>
        <begin position="48"/>
        <end position="83"/>
    </location>
</feature>
<proteinExistence type="inferred from homology"/>
<dbReference type="EMBL" id="JGZL01000003">
    <property type="protein sequence ID" value="KFI90448.1"/>
    <property type="molecule type" value="Genomic_DNA"/>
</dbReference>
<evidence type="ECO:0000259" key="7">
    <source>
        <dbReference type="Pfam" id="PF21982"/>
    </source>
</evidence>
<dbReference type="Pfam" id="PF21982">
    <property type="entry name" value="RecX_HTH1"/>
    <property type="match status" value="1"/>
</dbReference>
<dbReference type="STRING" id="78346.BRUM_0213"/>
<evidence type="ECO:0000313" key="9">
    <source>
        <dbReference type="Proteomes" id="UP000029078"/>
    </source>
</evidence>
<dbReference type="InterPro" id="IPR036388">
    <property type="entry name" value="WH-like_DNA-bd_sf"/>
</dbReference>
<evidence type="ECO:0000256" key="3">
    <source>
        <dbReference type="ARBA" id="ARBA00018111"/>
    </source>
</evidence>
<protein>
    <recommendedName>
        <fullName evidence="3">Regulatory protein RecX</fullName>
    </recommendedName>
</protein>
<comment type="subcellular location">
    <subcellularLocation>
        <location evidence="1">Cytoplasm</location>
    </subcellularLocation>
</comment>
<accession>A0A087D4J8</accession>
<gene>
    <name evidence="8" type="ORF">BRUM_0213</name>
</gene>
<feature type="region of interest" description="Disordered" evidence="5">
    <location>
        <begin position="1"/>
        <end position="31"/>
    </location>
</feature>
<evidence type="ECO:0000256" key="4">
    <source>
        <dbReference type="ARBA" id="ARBA00022490"/>
    </source>
</evidence>
<comment type="caution">
    <text evidence="8">The sequence shown here is derived from an EMBL/GenBank/DDBJ whole genome shotgun (WGS) entry which is preliminary data.</text>
</comment>
<keyword evidence="4" id="KW-0963">Cytoplasm</keyword>
<dbReference type="InterPro" id="IPR053926">
    <property type="entry name" value="RecX_HTH_1st"/>
</dbReference>
<dbReference type="eggNOG" id="COG2137">
    <property type="taxonomic scope" value="Bacteria"/>
</dbReference>
<dbReference type="GO" id="GO:0005737">
    <property type="term" value="C:cytoplasm"/>
    <property type="evidence" value="ECO:0007669"/>
    <property type="project" value="UniProtKB-SubCell"/>
</dbReference>
<evidence type="ECO:0000259" key="6">
    <source>
        <dbReference type="Pfam" id="PF02631"/>
    </source>
</evidence>
<evidence type="ECO:0000313" key="8">
    <source>
        <dbReference type="EMBL" id="KFI90448.1"/>
    </source>
</evidence>
<name>A0A087D4J8_BIFRU</name>
<dbReference type="Pfam" id="PF02631">
    <property type="entry name" value="RecX_HTH2"/>
    <property type="match status" value="1"/>
</dbReference>
<dbReference type="GO" id="GO:0006282">
    <property type="term" value="P:regulation of DNA repair"/>
    <property type="evidence" value="ECO:0007669"/>
    <property type="project" value="InterPro"/>
</dbReference>
<sequence>MIDAESFLKEQGLQPASTDAGDPVPFGMDAKGASDQLRSRWMDFGRSDEFAGSANTPKASRHARHAGRVANRGSERAMPDPNDLDSCREAALRLLDAAPRPSGALRERLVGKGYAIEVVDDVIDRLERVQLINDEAYAQSAVRYCASRLMGRRGAVMELIRKGVDRGLAQHVCDEAEAEGVFSEAAWELGRRTARKTTGMDCDVRKRRFWSAGGRKGHNPDILRQVAQELFD</sequence>
<feature type="domain" description="RecX second three-helical" evidence="6">
    <location>
        <begin position="133"/>
        <end position="170"/>
    </location>
</feature>
<dbReference type="InterPro" id="IPR003783">
    <property type="entry name" value="Regulatory_RecX"/>
</dbReference>
<evidence type="ECO:0000256" key="5">
    <source>
        <dbReference type="SAM" id="MobiDB-lite"/>
    </source>
</evidence>
<dbReference type="PANTHER" id="PTHR33602:SF1">
    <property type="entry name" value="REGULATORY PROTEIN RECX FAMILY PROTEIN"/>
    <property type="match status" value="1"/>
</dbReference>
<dbReference type="Proteomes" id="UP000029078">
    <property type="component" value="Unassembled WGS sequence"/>
</dbReference>
<comment type="similarity">
    <text evidence="2">Belongs to the RecX family.</text>
</comment>
<organism evidence="8 9">
    <name type="scientific">Bifidobacterium ruminantium</name>
    <dbReference type="NCBI Taxonomy" id="78346"/>
    <lineage>
        <taxon>Bacteria</taxon>
        <taxon>Bacillati</taxon>
        <taxon>Actinomycetota</taxon>
        <taxon>Actinomycetes</taxon>
        <taxon>Bifidobacteriales</taxon>
        <taxon>Bifidobacteriaceae</taxon>
        <taxon>Bifidobacterium</taxon>
    </lineage>
</organism>
<keyword evidence="9" id="KW-1185">Reference proteome</keyword>
<reference evidence="8 9" key="1">
    <citation type="submission" date="2014-03" db="EMBL/GenBank/DDBJ databases">
        <title>Genomics of Bifidobacteria.</title>
        <authorList>
            <person name="Ventura M."/>
            <person name="Milani C."/>
            <person name="Lugli G.A."/>
        </authorList>
    </citation>
    <scope>NUCLEOTIDE SEQUENCE [LARGE SCALE GENOMIC DNA]</scope>
    <source>
        <strain evidence="8 9">LMG 21811</strain>
    </source>
</reference>
<evidence type="ECO:0000256" key="2">
    <source>
        <dbReference type="ARBA" id="ARBA00009695"/>
    </source>
</evidence>
<dbReference type="Gene3D" id="1.10.10.10">
    <property type="entry name" value="Winged helix-like DNA-binding domain superfamily/Winged helix DNA-binding domain"/>
    <property type="match status" value="2"/>
</dbReference>